<comment type="subcellular location">
    <subcellularLocation>
        <location evidence="1">Cell membrane</location>
        <topology evidence="1">Multi-pass membrane protein</topology>
    </subcellularLocation>
</comment>
<reference evidence="8 9" key="1">
    <citation type="submission" date="2019-02" db="EMBL/GenBank/DDBJ databases">
        <title>Deep-cultivation of Planctomycetes and their phenomic and genomic characterization uncovers novel biology.</title>
        <authorList>
            <person name="Wiegand S."/>
            <person name="Jogler M."/>
            <person name="Boedeker C."/>
            <person name="Pinto D."/>
            <person name="Vollmers J."/>
            <person name="Rivas-Marin E."/>
            <person name="Kohn T."/>
            <person name="Peeters S.H."/>
            <person name="Heuer A."/>
            <person name="Rast P."/>
            <person name="Oberbeckmann S."/>
            <person name="Bunk B."/>
            <person name="Jeske O."/>
            <person name="Meyerdierks A."/>
            <person name="Storesund J.E."/>
            <person name="Kallscheuer N."/>
            <person name="Luecker S."/>
            <person name="Lage O.M."/>
            <person name="Pohl T."/>
            <person name="Merkel B.J."/>
            <person name="Hornburger P."/>
            <person name="Mueller R.-W."/>
            <person name="Bruemmer F."/>
            <person name="Labrenz M."/>
            <person name="Spormann A.M."/>
            <person name="Op den Camp H."/>
            <person name="Overmann J."/>
            <person name="Amann R."/>
            <person name="Jetten M.S.M."/>
            <person name="Mascher T."/>
            <person name="Medema M.H."/>
            <person name="Devos D.P."/>
            <person name="Kaster A.-K."/>
            <person name="Ovreas L."/>
            <person name="Rohde M."/>
            <person name="Galperin M.Y."/>
            <person name="Jogler C."/>
        </authorList>
    </citation>
    <scope>NUCLEOTIDE SEQUENCE [LARGE SCALE GENOMIC DNA]</scope>
    <source>
        <strain evidence="8 9">Mal4</strain>
    </source>
</reference>
<keyword evidence="2" id="KW-1003">Cell membrane</keyword>
<keyword evidence="4 6" id="KW-1133">Transmembrane helix</keyword>
<feature type="domain" description="VTT" evidence="7">
    <location>
        <begin position="30"/>
        <end position="160"/>
    </location>
</feature>
<evidence type="ECO:0000313" key="8">
    <source>
        <dbReference type="EMBL" id="QDU37498.1"/>
    </source>
</evidence>
<accession>A0A517Z4U6</accession>
<evidence type="ECO:0000256" key="3">
    <source>
        <dbReference type="ARBA" id="ARBA00022692"/>
    </source>
</evidence>
<feature type="transmembrane region" description="Helical" evidence="6">
    <location>
        <begin position="140"/>
        <end position="162"/>
    </location>
</feature>
<evidence type="ECO:0000256" key="6">
    <source>
        <dbReference type="SAM" id="Phobius"/>
    </source>
</evidence>
<dbReference type="EMBL" id="CP036275">
    <property type="protein sequence ID" value="QDU37498.1"/>
    <property type="molecule type" value="Genomic_DNA"/>
</dbReference>
<dbReference type="PANTHER" id="PTHR42709:SF6">
    <property type="entry name" value="UNDECAPRENYL PHOSPHATE TRANSPORTER A"/>
    <property type="match status" value="1"/>
</dbReference>
<evidence type="ECO:0000313" key="9">
    <source>
        <dbReference type="Proteomes" id="UP000320496"/>
    </source>
</evidence>
<dbReference type="Proteomes" id="UP000320496">
    <property type="component" value="Chromosome"/>
</dbReference>
<gene>
    <name evidence="8" type="primary">yghB</name>
    <name evidence="8" type="ORF">Mal4_18120</name>
</gene>
<keyword evidence="3 6" id="KW-0812">Transmembrane</keyword>
<name>A0A517Z4U6_9PLAN</name>
<evidence type="ECO:0000256" key="5">
    <source>
        <dbReference type="ARBA" id="ARBA00023136"/>
    </source>
</evidence>
<feature type="transmembrane region" description="Helical" evidence="6">
    <location>
        <begin position="168"/>
        <end position="190"/>
    </location>
</feature>
<feature type="transmembrane region" description="Helical" evidence="6">
    <location>
        <begin position="50"/>
        <end position="72"/>
    </location>
</feature>
<feature type="transmembrane region" description="Helical" evidence="6">
    <location>
        <begin position="12"/>
        <end position="30"/>
    </location>
</feature>
<proteinExistence type="predicted"/>
<evidence type="ECO:0000256" key="1">
    <source>
        <dbReference type="ARBA" id="ARBA00004651"/>
    </source>
</evidence>
<organism evidence="8 9">
    <name type="scientific">Maioricimonas rarisocia</name>
    <dbReference type="NCBI Taxonomy" id="2528026"/>
    <lineage>
        <taxon>Bacteria</taxon>
        <taxon>Pseudomonadati</taxon>
        <taxon>Planctomycetota</taxon>
        <taxon>Planctomycetia</taxon>
        <taxon>Planctomycetales</taxon>
        <taxon>Planctomycetaceae</taxon>
        <taxon>Maioricimonas</taxon>
    </lineage>
</organism>
<keyword evidence="5 6" id="KW-0472">Membrane</keyword>
<dbReference type="Pfam" id="PF09335">
    <property type="entry name" value="VTT_dom"/>
    <property type="match status" value="1"/>
</dbReference>
<dbReference type="PANTHER" id="PTHR42709">
    <property type="entry name" value="ALKALINE PHOSPHATASE LIKE PROTEIN"/>
    <property type="match status" value="1"/>
</dbReference>
<dbReference type="AlphaFoldDB" id="A0A517Z4U6"/>
<dbReference type="RefSeq" id="WP_197444243.1">
    <property type="nucleotide sequence ID" value="NZ_CP036275.1"/>
</dbReference>
<evidence type="ECO:0000256" key="4">
    <source>
        <dbReference type="ARBA" id="ARBA00022989"/>
    </source>
</evidence>
<keyword evidence="9" id="KW-1185">Reference proteome</keyword>
<dbReference type="GO" id="GO:0005886">
    <property type="term" value="C:plasma membrane"/>
    <property type="evidence" value="ECO:0007669"/>
    <property type="project" value="UniProtKB-SubCell"/>
</dbReference>
<dbReference type="InterPro" id="IPR051311">
    <property type="entry name" value="DedA_domain"/>
</dbReference>
<evidence type="ECO:0000259" key="7">
    <source>
        <dbReference type="Pfam" id="PF09335"/>
    </source>
</evidence>
<sequence length="205" mass="22573">MDDFISNTMDSMGYLGVALLMFLENLFPPIPSEVVMPTAGANARSGDKSLVLMIVVGTLGTLAGAVPWYGIARWVGTDRFRKWIDRHGHWLGTDASEIDRADKWFDRYGYWAVTVGRLVPGVRTLISVPAGLSEMPFGPFLLATTIGTVAWTSLLAGLGYWLEGQSDAIARTLKIIGMGVIGVLFVLYIVKVVRHHHQRHRQTSS</sequence>
<dbReference type="KEGG" id="mri:Mal4_18120"/>
<evidence type="ECO:0000256" key="2">
    <source>
        <dbReference type="ARBA" id="ARBA00022475"/>
    </source>
</evidence>
<dbReference type="InterPro" id="IPR032816">
    <property type="entry name" value="VTT_dom"/>
</dbReference>
<protein>
    <submittedName>
        <fullName evidence="8">Inner membrane protein YghB</fullName>
    </submittedName>
</protein>